<dbReference type="AlphaFoldDB" id="A0AAV4WY57"/>
<protein>
    <submittedName>
        <fullName evidence="1">Uncharacterized protein</fullName>
    </submittedName>
</protein>
<sequence length="84" mass="9000">MVLWINNNGEKIALEGRGEEKNSHYLLLARPLLSGDSSCFLISLSSPGMMVEDSSAEVSGILCLGLGSKIMQAGSAECRQKIMI</sequence>
<reference evidence="1 2" key="1">
    <citation type="submission" date="2021-06" db="EMBL/GenBank/DDBJ databases">
        <title>Caerostris darwini draft genome.</title>
        <authorList>
            <person name="Kono N."/>
            <person name="Arakawa K."/>
        </authorList>
    </citation>
    <scope>NUCLEOTIDE SEQUENCE [LARGE SCALE GENOMIC DNA]</scope>
</reference>
<keyword evidence="2" id="KW-1185">Reference proteome</keyword>
<name>A0AAV4WY57_9ARAC</name>
<accession>A0AAV4WY57</accession>
<comment type="caution">
    <text evidence="1">The sequence shown here is derived from an EMBL/GenBank/DDBJ whole genome shotgun (WGS) entry which is preliminary data.</text>
</comment>
<evidence type="ECO:0000313" key="2">
    <source>
        <dbReference type="Proteomes" id="UP001054837"/>
    </source>
</evidence>
<dbReference type="EMBL" id="BPLQ01015341">
    <property type="protein sequence ID" value="GIY87416.1"/>
    <property type="molecule type" value="Genomic_DNA"/>
</dbReference>
<proteinExistence type="predicted"/>
<dbReference type="Proteomes" id="UP001054837">
    <property type="component" value="Unassembled WGS sequence"/>
</dbReference>
<gene>
    <name evidence="1" type="ORF">CDAR_320641</name>
</gene>
<evidence type="ECO:0000313" key="1">
    <source>
        <dbReference type="EMBL" id="GIY87416.1"/>
    </source>
</evidence>
<organism evidence="1 2">
    <name type="scientific">Caerostris darwini</name>
    <dbReference type="NCBI Taxonomy" id="1538125"/>
    <lineage>
        <taxon>Eukaryota</taxon>
        <taxon>Metazoa</taxon>
        <taxon>Ecdysozoa</taxon>
        <taxon>Arthropoda</taxon>
        <taxon>Chelicerata</taxon>
        <taxon>Arachnida</taxon>
        <taxon>Araneae</taxon>
        <taxon>Araneomorphae</taxon>
        <taxon>Entelegynae</taxon>
        <taxon>Araneoidea</taxon>
        <taxon>Araneidae</taxon>
        <taxon>Caerostris</taxon>
    </lineage>
</organism>